<reference evidence="3 4" key="1">
    <citation type="journal article" date="2012" name="J. Bacteriol.">
        <title>Complete Genome Sequence of Mycobacterium fortuitum subsp. fortuitum Type Strain DSM46621.</title>
        <authorList>
            <person name="Ho Y.S."/>
            <person name="Adroub S.A."/>
            <person name="Aleisa F."/>
            <person name="Mahmood H."/>
            <person name="Othoum G."/>
            <person name="Rashid F."/>
            <person name="Zaher M."/>
            <person name="Ali S."/>
            <person name="Bitter W."/>
            <person name="Pain A."/>
            <person name="Abdallah A.M."/>
        </authorList>
    </citation>
    <scope>NUCLEOTIDE SEQUENCE [LARGE SCALE GENOMIC DNA]</scope>
    <source>
        <strain evidence="4">DSM46621</strain>
    </source>
</reference>
<proteinExistence type="predicted"/>
<keyword evidence="2" id="KW-1133">Transmembrane helix</keyword>
<feature type="transmembrane region" description="Helical" evidence="2">
    <location>
        <begin position="18"/>
        <end position="37"/>
    </location>
</feature>
<evidence type="ECO:0000256" key="1">
    <source>
        <dbReference type="SAM" id="MobiDB-lite"/>
    </source>
</evidence>
<evidence type="ECO:0000313" key="4">
    <source>
        <dbReference type="Proteomes" id="UP000006043"/>
    </source>
</evidence>
<gene>
    <name evidence="3" type="ORF">MFORT_26694</name>
</gene>
<dbReference type="HOGENOM" id="CLU_1890173_0_0_11"/>
<dbReference type="EMBL" id="ALQB01000166">
    <property type="protein sequence ID" value="EJZ07147.1"/>
    <property type="molecule type" value="Genomic_DNA"/>
</dbReference>
<organism evidence="3 4">
    <name type="scientific">Mycolicibacterium fortuitum subsp. fortuitum DSM 46621 = ATCC 6841 = JCM 6387</name>
    <dbReference type="NCBI Taxonomy" id="1214102"/>
    <lineage>
        <taxon>Bacteria</taxon>
        <taxon>Bacillati</taxon>
        <taxon>Actinomycetota</taxon>
        <taxon>Actinomycetes</taxon>
        <taxon>Mycobacteriales</taxon>
        <taxon>Mycobacteriaceae</taxon>
        <taxon>Mycolicibacterium</taxon>
    </lineage>
</organism>
<dbReference type="PATRIC" id="fig|1214102.3.peg.5252"/>
<protein>
    <submittedName>
        <fullName evidence="3">Uncharacterized protein</fullName>
    </submittedName>
</protein>
<feature type="region of interest" description="Disordered" evidence="1">
    <location>
        <begin position="95"/>
        <end position="135"/>
    </location>
</feature>
<comment type="caution">
    <text evidence="3">The sequence shown here is derived from an EMBL/GenBank/DDBJ whole genome shotgun (WGS) entry which is preliminary data.</text>
</comment>
<evidence type="ECO:0000313" key="3">
    <source>
        <dbReference type="EMBL" id="EJZ07147.1"/>
    </source>
</evidence>
<dbReference type="AlphaFoldDB" id="K0UIU2"/>
<dbReference type="Proteomes" id="UP000006043">
    <property type="component" value="Unassembled WGS sequence"/>
</dbReference>
<feature type="compositionally biased region" description="Pro residues" evidence="1">
    <location>
        <begin position="113"/>
        <end position="127"/>
    </location>
</feature>
<feature type="non-terminal residue" evidence="3">
    <location>
        <position position="1"/>
    </location>
</feature>
<sequence>VWLAVQYARRRGTTRTPMLVGIGITAAVAVAIIAMAPGGQVSWFRTLTLILGAAALLLTIAIVVLILQPKSKSYFVTPSTTDQLAMLGLTPVAPAPSSTLPAEPDTVTTRPVAAPPPRQAPPPPPAPRQDYDPFQ</sequence>
<accession>K0UIU2</accession>
<feature type="transmembrane region" description="Helical" evidence="2">
    <location>
        <begin position="43"/>
        <end position="67"/>
    </location>
</feature>
<name>K0UIU2_MYCFO</name>
<keyword evidence="2" id="KW-0812">Transmembrane</keyword>
<keyword evidence="2" id="KW-0472">Membrane</keyword>
<evidence type="ECO:0000256" key="2">
    <source>
        <dbReference type="SAM" id="Phobius"/>
    </source>
</evidence>